<feature type="compositionally biased region" description="Low complexity" evidence="1">
    <location>
        <begin position="29"/>
        <end position="45"/>
    </location>
</feature>
<sequence>MAPVALVLFVSVFLARAAMAVPVPPHALPTTVDSVPVSTSTSTDVPPTPVFTLGPSGLPHASAPTATSTTSTTSRRLEMDWLS</sequence>
<name>A0A2G8SL01_9APHY</name>
<dbReference type="EMBL" id="AYKW01000005">
    <property type="protein sequence ID" value="PIL34445.1"/>
    <property type="molecule type" value="Genomic_DNA"/>
</dbReference>
<feature type="region of interest" description="Disordered" evidence="1">
    <location>
        <begin position="28"/>
        <end position="83"/>
    </location>
</feature>
<proteinExistence type="predicted"/>
<feature type="compositionally biased region" description="Low complexity" evidence="1">
    <location>
        <begin position="61"/>
        <end position="74"/>
    </location>
</feature>
<feature type="chain" id="PRO_5013936814" description="Transporter" evidence="2">
    <location>
        <begin position="21"/>
        <end position="83"/>
    </location>
</feature>
<evidence type="ECO:0000313" key="3">
    <source>
        <dbReference type="EMBL" id="PIL34445.1"/>
    </source>
</evidence>
<evidence type="ECO:0000256" key="1">
    <source>
        <dbReference type="SAM" id="MobiDB-lite"/>
    </source>
</evidence>
<evidence type="ECO:0008006" key="5">
    <source>
        <dbReference type="Google" id="ProtNLM"/>
    </source>
</evidence>
<feature type="signal peptide" evidence="2">
    <location>
        <begin position="1"/>
        <end position="20"/>
    </location>
</feature>
<gene>
    <name evidence="3" type="ORF">GSI_03221</name>
</gene>
<dbReference type="Proteomes" id="UP000230002">
    <property type="component" value="Unassembled WGS sequence"/>
</dbReference>
<protein>
    <recommendedName>
        <fullName evidence="5">Transporter</fullName>
    </recommendedName>
</protein>
<keyword evidence="2" id="KW-0732">Signal</keyword>
<evidence type="ECO:0000313" key="4">
    <source>
        <dbReference type="Proteomes" id="UP000230002"/>
    </source>
</evidence>
<evidence type="ECO:0000256" key="2">
    <source>
        <dbReference type="SAM" id="SignalP"/>
    </source>
</evidence>
<keyword evidence="4" id="KW-1185">Reference proteome</keyword>
<organism evidence="3 4">
    <name type="scientific">Ganoderma sinense ZZ0214-1</name>
    <dbReference type="NCBI Taxonomy" id="1077348"/>
    <lineage>
        <taxon>Eukaryota</taxon>
        <taxon>Fungi</taxon>
        <taxon>Dikarya</taxon>
        <taxon>Basidiomycota</taxon>
        <taxon>Agaricomycotina</taxon>
        <taxon>Agaricomycetes</taxon>
        <taxon>Polyporales</taxon>
        <taxon>Polyporaceae</taxon>
        <taxon>Ganoderma</taxon>
    </lineage>
</organism>
<comment type="caution">
    <text evidence="3">The sequence shown here is derived from an EMBL/GenBank/DDBJ whole genome shotgun (WGS) entry which is preliminary data.</text>
</comment>
<reference evidence="3 4" key="1">
    <citation type="journal article" date="2015" name="Sci. Rep.">
        <title>Chromosome-level genome map provides insights into diverse defense mechanisms in the medicinal fungus Ganoderma sinense.</title>
        <authorList>
            <person name="Zhu Y."/>
            <person name="Xu J."/>
            <person name="Sun C."/>
            <person name="Zhou S."/>
            <person name="Xu H."/>
            <person name="Nelson D.R."/>
            <person name="Qian J."/>
            <person name="Song J."/>
            <person name="Luo H."/>
            <person name="Xiang L."/>
            <person name="Li Y."/>
            <person name="Xu Z."/>
            <person name="Ji A."/>
            <person name="Wang L."/>
            <person name="Lu S."/>
            <person name="Hayward A."/>
            <person name="Sun W."/>
            <person name="Li X."/>
            <person name="Schwartz D.C."/>
            <person name="Wang Y."/>
            <person name="Chen S."/>
        </authorList>
    </citation>
    <scope>NUCLEOTIDE SEQUENCE [LARGE SCALE GENOMIC DNA]</scope>
    <source>
        <strain evidence="3 4">ZZ0214-1</strain>
    </source>
</reference>
<accession>A0A2G8SL01</accession>
<dbReference type="AlphaFoldDB" id="A0A2G8SL01"/>